<keyword evidence="2 5" id="KW-0812">Transmembrane</keyword>
<feature type="transmembrane region" description="Helical" evidence="5">
    <location>
        <begin position="116"/>
        <end position="133"/>
    </location>
</feature>
<evidence type="ECO:0000256" key="1">
    <source>
        <dbReference type="ARBA" id="ARBA00004141"/>
    </source>
</evidence>
<evidence type="ECO:0000259" key="6">
    <source>
        <dbReference type="Pfam" id="PF07291"/>
    </source>
</evidence>
<feature type="transmembrane region" description="Helical" evidence="5">
    <location>
        <begin position="43"/>
        <end position="65"/>
    </location>
</feature>
<dbReference type="EMBL" id="CM001403">
    <property type="protein sequence ID" value="EHQ24762.1"/>
    <property type="molecule type" value="Genomic_DNA"/>
</dbReference>
<evidence type="ECO:0000313" key="8">
    <source>
        <dbReference type="Proteomes" id="UP000002774"/>
    </source>
</evidence>
<dbReference type="Proteomes" id="UP000002774">
    <property type="component" value="Chromosome"/>
</dbReference>
<dbReference type="RefSeq" id="WP_008504331.1">
    <property type="nucleotide sequence ID" value="NZ_CM001403.1"/>
</dbReference>
<keyword evidence="3 5" id="KW-1133">Transmembrane helix</keyword>
<dbReference type="InterPro" id="IPR009908">
    <property type="entry name" value="Methylamine_util_MauE"/>
</dbReference>
<feature type="transmembrane region" description="Helical" evidence="5">
    <location>
        <begin position="72"/>
        <end position="96"/>
    </location>
</feature>
<evidence type="ECO:0000256" key="5">
    <source>
        <dbReference type="SAM" id="Phobius"/>
    </source>
</evidence>
<dbReference type="GO" id="GO:0030416">
    <property type="term" value="P:methylamine metabolic process"/>
    <property type="evidence" value="ECO:0007669"/>
    <property type="project" value="InterPro"/>
</dbReference>
<dbReference type="STRING" id="714943.Mucpa_0570"/>
<sequence>MKTSVLLDALIFLLMLLFAYTALSKLMDFAEFKGQMFRQQLPSWAAAILIYTLPGIELLTVGLLYQPLYRRAGLMLSAILMTGFTVYIGLALAGAFPEKPCSCGGVFRHMGWKTHFIFNIFFLLLTFTGLYITRRERRLQQNS</sequence>
<evidence type="ECO:0000256" key="2">
    <source>
        <dbReference type="ARBA" id="ARBA00022692"/>
    </source>
</evidence>
<protein>
    <recommendedName>
        <fullName evidence="6">Methylamine utilisation protein MauE domain-containing protein</fullName>
    </recommendedName>
</protein>
<proteinExistence type="predicted"/>
<dbReference type="AlphaFoldDB" id="H1Y426"/>
<feature type="domain" description="Methylamine utilisation protein MauE" evidence="6">
    <location>
        <begin position="5"/>
        <end position="131"/>
    </location>
</feature>
<evidence type="ECO:0000313" key="7">
    <source>
        <dbReference type="EMBL" id="EHQ24762.1"/>
    </source>
</evidence>
<evidence type="ECO:0000256" key="3">
    <source>
        <dbReference type="ARBA" id="ARBA00022989"/>
    </source>
</evidence>
<reference evidence="7" key="1">
    <citation type="submission" date="2011-09" db="EMBL/GenBank/DDBJ databases">
        <title>The permanent draft genome of Mucilaginibacter paludis DSM 18603.</title>
        <authorList>
            <consortium name="US DOE Joint Genome Institute (JGI-PGF)"/>
            <person name="Lucas S."/>
            <person name="Han J."/>
            <person name="Lapidus A."/>
            <person name="Bruce D."/>
            <person name="Goodwin L."/>
            <person name="Pitluck S."/>
            <person name="Peters L."/>
            <person name="Kyrpides N."/>
            <person name="Mavromatis K."/>
            <person name="Ivanova N."/>
            <person name="Mikhailova N."/>
            <person name="Held B."/>
            <person name="Detter J.C."/>
            <person name="Tapia R."/>
            <person name="Han C."/>
            <person name="Land M."/>
            <person name="Hauser L."/>
            <person name="Markowitz V."/>
            <person name="Cheng J.-F."/>
            <person name="Hugenholtz P."/>
            <person name="Woyke T."/>
            <person name="Wu D."/>
            <person name="Tindall B."/>
            <person name="Brambilla E."/>
            <person name="Klenk H.-P."/>
            <person name="Eisen J.A."/>
        </authorList>
    </citation>
    <scope>NUCLEOTIDE SEQUENCE [LARGE SCALE GENOMIC DNA]</scope>
    <source>
        <strain evidence="7">DSM 18603</strain>
    </source>
</reference>
<comment type="subcellular location">
    <subcellularLocation>
        <location evidence="1">Membrane</location>
        <topology evidence="1">Multi-pass membrane protein</topology>
    </subcellularLocation>
</comment>
<keyword evidence="4 5" id="KW-0472">Membrane</keyword>
<accession>H1Y426</accession>
<dbReference type="GO" id="GO:0016020">
    <property type="term" value="C:membrane"/>
    <property type="evidence" value="ECO:0007669"/>
    <property type="project" value="UniProtKB-SubCell"/>
</dbReference>
<dbReference type="eggNOG" id="ENOG5032S10">
    <property type="taxonomic scope" value="Bacteria"/>
</dbReference>
<keyword evidence="8" id="KW-1185">Reference proteome</keyword>
<dbReference type="HOGENOM" id="CLU_130981_0_0_10"/>
<dbReference type="UniPathway" id="UPA00895"/>
<evidence type="ECO:0000256" key="4">
    <source>
        <dbReference type="ARBA" id="ARBA00023136"/>
    </source>
</evidence>
<name>H1Y426_9SPHI</name>
<dbReference type="Pfam" id="PF07291">
    <property type="entry name" value="MauE"/>
    <property type="match status" value="1"/>
</dbReference>
<feature type="transmembrane region" description="Helical" evidence="5">
    <location>
        <begin position="5"/>
        <end position="23"/>
    </location>
</feature>
<gene>
    <name evidence="7" type="ORF">Mucpa_0570</name>
</gene>
<organism evidence="7 8">
    <name type="scientific">Mucilaginibacter paludis DSM 18603</name>
    <dbReference type="NCBI Taxonomy" id="714943"/>
    <lineage>
        <taxon>Bacteria</taxon>
        <taxon>Pseudomonadati</taxon>
        <taxon>Bacteroidota</taxon>
        <taxon>Sphingobacteriia</taxon>
        <taxon>Sphingobacteriales</taxon>
        <taxon>Sphingobacteriaceae</taxon>
        <taxon>Mucilaginibacter</taxon>
    </lineage>
</organism>
<dbReference type="OrthoDB" id="702624at2"/>